<feature type="repeat" description="WD" evidence="3">
    <location>
        <begin position="917"/>
        <end position="958"/>
    </location>
</feature>
<dbReference type="PROSITE" id="PS00678">
    <property type="entry name" value="WD_REPEATS_1"/>
    <property type="match status" value="6"/>
</dbReference>
<dbReference type="InterPro" id="IPR027417">
    <property type="entry name" value="P-loop_NTPase"/>
</dbReference>
<feature type="domain" description="Nephrocystin 3-like N-terminal" evidence="5">
    <location>
        <begin position="306"/>
        <end position="463"/>
    </location>
</feature>
<dbReference type="SUPFAM" id="SSF52540">
    <property type="entry name" value="P-loop containing nucleoside triphosphate hydrolases"/>
    <property type="match status" value="1"/>
</dbReference>
<keyword evidence="1 3" id="KW-0853">WD repeat</keyword>
<evidence type="ECO:0000256" key="2">
    <source>
        <dbReference type="ARBA" id="ARBA00022737"/>
    </source>
</evidence>
<feature type="repeat" description="WD" evidence="3">
    <location>
        <begin position="1089"/>
        <end position="1130"/>
    </location>
</feature>
<dbReference type="CDD" id="cd00200">
    <property type="entry name" value="WD40"/>
    <property type="match status" value="3"/>
</dbReference>
<feature type="repeat" description="WD" evidence="3">
    <location>
        <begin position="1347"/>
        <end position="1388"/>
    </location>
</feature>
<reference evidence="6 7" key="1">
    <citation type="journal article" date="2019" name="Fungal Biol. Biotechnol.">
        <title>Draft genome sequence of fastidious pathogen Ceratobasidium theobromae, which causes vascular-streak dieback in Theobroma cacao.</title>
        <authorList>
            <person name="Ali S.S."/>
            <person name="Asman A."/>
            <person name="Shao J."/>
            <person name="Firmansyah A.P."/>
            <person name="Susilo A.W."/>
            <person name="Rosmana A."/>
            <person name="McMahon P."/>
            <person name="Junaid M."/>
            <person name="Guest D."/>
            <person name="Kheng T.Y."/>
            <person name="Meinhardt L.W."/>
            <person name="Bailey B.A."/>
        </authorList>
    </citation>
    <scope>NUCLEOTIDE SEQUENCE [LARGE SCALE GENOMIC DNA]</scope>
    <source>
        <strain evidence="6 7">CT2</strain>
    </source>
</reference>
<accession>A0A5N5QJZ4</accession>
<dbReference type="InterPro" id="IPR036322">
    <property type="entry name" value="WD40_repeat_dom_sf"/>
</dbReference>
<evidence type="ECO:0000313" key="6">
    <source>
        <dbReference type="EMBL" id="KAB5591959.1"/>
    </source>
</evidence>
<feature type="region of interest" description="Disordered" evidence="4">
    <location>
        <begin position="71"/>
        <end position="98"/>
    </location>
</feature>
<feature type="repeat" description="WD" evidence="3">
    <location>
        <begin position="1433"/>
        <end position="1474"/>
    </location>
</feature>
<dbReference type="InterPro" id="IPR019775">
    <property type="entry name" value="WD40_repeat_CS"/>
</dbReference>
<dbReference type="Gene3D" id="2.130.10.10">
    <property type="entry name" value="YVTN repeat-like/Quinoprotein amine dehydrogenase"/>
    <property type="match status" value="6"/>
</dbReference>
<sequence length="1579" mass="172923">MSSHSPPKETKQKGARSSVLRKGIHWVREALGPSPHSPRSLGAKSPSASSGTHNLTVGAHIPHLVQSLMIQPPVSPKPESTSGPASVASGSLTDQEPTTLDKYKDMGKVAWAGLGIALRILEQNADVFPPLKYALGGFLACLDIIQTAAGNAEGYEELAIELTTMAQTLSQYVGELDSETNTGSVAHIAKSIQAQVEHITKKRNRGTARQIVESKEDEGDILQCYRQIEKLFRQLQVGVWIIGAMMRLTYVKGEISLQILRKTNEESVRSLLRGMSPVDDARYNSSYSTTVKRRGCTPETREKIQQELRSWVADPDGAKLFWMSGMAGTGKTTLGYSFCEWLEENNQLGASFFCSRTSTSCRGLKGIIPTISYQLARYSPAFRSELCKVLKDNPDANTLNVIQQFENLIYGPLSKARNAIPEGVVVVIDALDECEDSYGVRLILEVLLKFSEELPVKFFVASRPEPTIRDKMLLRDDHSPLTTHLHDIEESIVEQDIKKYLTEALAHMTPPPSEAELDQLTKLAGKLFIYAATTARYICPDHIRVNSAARLRTMLAVGSDRFSQGEPNKRYAELDRLYSTVLDTAFNEELEREELDAIQLVLWTTVCAQEPMTVQTISFLLGLTEEQVSSAIEPLRSVLHVSEANGLVSTLHASFPDYMYDHSRSGKFRCDEPKHNDFLARRCLDTMKEQLHFNICNLESSFVFDVTIPHLEKRVHDAISSPLFYSCRYWTEHLRLAPVSDKICELLLDFLRHRLLFWMEVLCLHTCIGVGAPMLHQVQNWLLVSRRVNPFPSDAEVDQANKAPIDAQKQVRDAWNFVTKFATNACSQSTPHIYVSALPSCPKSSSVYENYWGRTRGLLNIKGTAITRQGQGALSIWRTESSVCAVAFSPDLSQIVIAHETLWVRDAHTGIIVAGPIQGHTDIVMYVAFSPDGTRLASGSKDRTIRMWSSQTGASLADPFEGHTGTVWSVAFSPDGISVASGSEDRTIRLWDSQTGSPMGGPFEGHTSAVYSVAFSPNGDIIASGSDDHTVRVWDSRTGAPITKPFEGHTNMVWSVEFSPDGTRIVSSSSDHTIRLWEPQTGAPILPPFEGHTNEVCSASFSPDGTRIVSGSDDRTIRVWDSRTGKPIGSPLEGHTSEVWTVAFSPDGSRIISGSMDCTVRVWDSEPSTLNAQSFDGHTSMIISVAFSPDGARIFSSSYDCTLKSWDSQTGAPLGELFQDCESWAMSLASSPNGSYIVSGFQDGTVRVRDLSTGASIVGPLEGHSNLVTSVKFSPDSNRIVSGSLDNTIRLWDLQTGALAIDPIEGHADAVWSVAFSFDGTRIFSGSDDCTIRVWDPQTGGAVAGPFEGHKGPIYALALSPDDSRLVSGSGDHTIIIWDPQTGAPIGSPLEGHTDQVCSIAISPDGNCIVSGSQDFSVRVWDLVTGAPLTEPLLGHIGTVWSVAVSPDSTCIISSSQDSTIRIWRLTAIRSSEAPALIVDSMPTPDPALPTSDSIAVSSHLSTVRTPELKYSDSIFTSPWTFDIDGCVHTDDKLLFWVPPDIPLPSYQNSLVIGPYGTTIVEDWDLALGENWVTCYQSD</sequence>
<dbReference type="EMBL" id="SSOP01000081">
    <property type="protein sequence ID" value="KAB5591959.1"/>
    <property type="molecule type" value="Genomic_DNA"/>
</dbReference>
<dbReference type="PANTHER" id="PTHR22847:SF637">
    <property type="entry name" value="WD REPEAT DOMAIN 5B"/>
    <property type="match status" value="1"/>
</dbReference>
<feature type="repeat" description="WD" evidence="3">
    <location>
        <begin position="1304"/>
        <end position="1345"/>
    </location>
</feature>
<dbReference type="Pfam" id="PF24883">
    <property type="entry name" value="NPHP3_N"/>
    <property type="match status" value="1"/>
</dbReference>
<dbReference type="InterPro" id="IPR015943">
    <property type="entry name" value="WD40/YVTN_repeat-like_dom_sf"/>
</dbReference>
<gene>
    <name evidence="6" type="ORF">CTheo_4591</name>
</gene>
<feature type="repeat" description="WD" evidence="3">
    <location>
        <begin position="1046"/>
        <end position="1087"/>
    </location>
</feature>
<dbReference type="InterPro" id="IPR020472">
    <property type="entry name" value="WD40_PAC1"/>
</dbReference>
<name>A0A5N5QJZ4_9AGAM</name>
<proteinExistence type="predicted"/>
<dbReference type="InterPro" id="IPR056884">
    <property type="entry name" value="NPHP3-like_N"/>
</dbReference>
<comment type="caution">
    <text evidence="6">The sequence shown here is derived from an EMBL/GenBank/DDBJ whole genome shotgun (WGS) entry which is preliminary data.</text>
</comment>
<dbReference type="PROSITE" id="PS50294">
    <property type="entry name" value="WD_REPEATS_REGION"/>
    <property type="match status" value="12"/>
</dbReference>
<dbReference type="GO" id="GO:0005634">
    <property type="term" value="C:nucleus"/>
    <property type="evidence" value="ECO:0007669"/>
    <property type="project" value="TreeGrafter"/>
</dbReference>
<dbReference type="Pfam" id="PF00400">
    <property type="entry name" value="WD40"/>
    <property type="match status" value="13"/>
</dbReference>
<feature type="region of interest" description="Disordered" evidence="4">
    <location>
        <begin position="1"/>
        <end position="55"/>
    </location>
</feature>
<dbReference type="PROSITE" id="PS50082">
    <property type="entry name" value="WD_REPEATS_2"/>
    <property type="match status" value="12"/>
</dbReference>
<evidence type="ECO:0000256" key="1">
    <source>
        <dbReference type="ARBA" id="ARBA00022574"/>
    </source>
</evidence>
<keyword evidence="7" id="KW-1185">Reference proteome</keyword>
<evidence type="ECO:0000256" key="4">
    <source>
        <dbReference type="SAM" id="MobiDB-lite"/>
    </source>
</evidence>
<feature type="compositionally biased region" description="Polar residues" evidence="4">
    <location>
        <begin position="46"/>
        <end position="55"/>
    </location>
</feature>
<keyword evidence="2" id="KW-0677">Repeat</keyword>
<dbReference type="PRINTS" id="PR00320">
    <property type="entry name" value="GPROTEINBRPT"/>
</dbReference>
<feature type="repeat" description="WD" evidence="3">
    <location>
        <begin position="1390"/>
        <end position="1431"/>
    </location>
</feature>
<evidence type="ECO:0000313" key="7">
    <source>
        <dbReference type="Proteomes" id="UP000383932"/>
    </source>
</evidence>
<feature type="repeat" description="WD" evidence="3">
    <location>
        <begin position="1261"/>
        <end position="1302"/>
    </location>
</feature>
<dbReference type="PANTHER" id="PTHR22847">
    <property type="entry name" value="WD40 REPEAT PROTEIN"/>
    <property type="match status" value="1"/>
</dbReference>
<protein>
    <recommendedName>
        <fullName evidence="5">Nephrocystin 3-like N-terminal domain-containing protein</fullName>
    </recommendedName>
</protein>
<feature type="compositionally biased region" description="Polar residues" evidence="4">
    <location>
        <begin position="78"/>
        <end position="98"/>
    </location>
</feature>
<dbReference type="SMART" id="SM00320">
    <property type="entry name" value="WD40"/>
    <property type="match status" value="14"/>
</dbReference>
<dbReference type="Proteomes" id="UP000383932">
    <property type="component" value="Unassembled WGS sequence"/>
</dbReference>
<feature type="repeat" description="WD" evidence="3">
    <location>
        <begin position="1132"/>
        <end position="1164"/>
    </location>
</feature>
<dbReference type="InterPro" id="IPR001680">
    <property type="entry name" value="WD40_rpt"/>
</dbReference>
<dbReference type="Gene3D" id="3.40.50.300">
    <property type="entry name" value="P-loop containing nucleotide triphosphate hydrolases"/>
    <property type="match status" value="1"/>
</dbReference>
<evidence type="ECO:0000256" key="3">
    <source>
        <dbReference type="PROSITE-ProRule" id="PRU00221"/>
    </source>
</evidence>
<feature type="repeat" description="WD" evidence="3">
    <location>
        <begin position="960"/>
        <end position="1001"/>
    </location>
</feature>
<feature type="repeat" description="WD" evidence="3">
    <location>
        <begin position="1003"/>
        <end position="1044"/>
    </location>
</feature>
<evidence type="ECO:0000259" key="5">
    <source>
        <dbReference type="Pfam" id="PF24883"/>
    </source>
</evidence>
<dbReference type="OrthoDB" id="538223at2759"/>
<organism evidence="6 7">
    <name type="scientific">Ceratobasidium theobromae</name>
    <dbReference type="NCBI Taxonomy" id="1582974"/>
    <lineage>
        <taxon>Eukaryota</taxon>
        <taxon>Fungi</taxon>
        <taxon>Dikarya</taxon>
        <taxon>Basidiomycota</taxon>
        <taxon>Agaricomycotina</taxon>
        <taxon>Agaricomycetes</taxon>
        <taxon>Cantharellales</taxon>
        <taxon>Ceratobasidiaceae</taxon>
        <taxon>Ceratobasidium</taxon>
    </lineage>
</organism>
<feature type="compositionally biased region" description="Basic and acidic residues" evidence="4">
    <location>
        <begin position="1"/>
        <end position="12"/>
    </location>
</feature>
<dbReference type="GO" id="GO:1990234">
    <property type="term" value="C:transferase complex"/>
    <property type="evidence" value="ECO:0007669"/>
    <property type="project" value="UniProtKB-ARBA"/>
</dbReference>
<feature type="repeat" description="WD" evidence="3">
    <location>
        <begin position="1175"/>
        <end position="1216"/>
    </location>
</feature>
<dbReference type="SUPFAM" id="SSF50978">
    <property type="entry name" value="WD40 repeat-like"/>
    <property type="match status" value="2"/>
</dbReference>